<evidence type="ECO:0000313" key="2">
    <source>
        <dbReference type="Proteomes" id="UP000199403"/>
    </source>
</evidence>
<protein>
    <submittedName>
        <fullName evidence="1">Uncharacterized protein</fullName>
    </submittedName>
</protein>
<dbReference type="EMBL" id="FNZH01000009">
    <property type="protein sequence ID" value="SEJ70550.1"/>
    <property type="molecule type" value="Genomic_DNA"/>
</dbReference>
<accession>A0A1H7B8D5</accession>
<sequence>MKINCRYPLLALFAGLFFSCDTEEISPTIFFVQEMSDPTIYTDLFAYENGRLVNFNRLFGERIETSTKFYYSDKQLTRVEIERDQGLEQLIELSYGANGFRKEEKVTTKQNGGITEIRVGLFSYSDGRVSSIKYSYEGVDHKPTETVFEWSNGNITQMDFYVIDDEYTYLASSKRMSYDAKRNFSNQDIAFVYRVMGGEETLISRNNVVGEIEKVGDLISNTGRYDFTYNDEGYPVGYTKTIGLQAYNPIQITYR</sequence>
<organism evidence="1 2">
    <name type="scientific">Cyclobacterium xiamenense</name>
    <dbReference type="NCBI Taxonomy" id="1297121"/>
    <lineage>
        <taxon>Bacteria</taxon>
        <taxon>Pseudomonadati</taxon>
        <taxon>Bacteroidota</taxon>
        <taxon>Cytophagia</taxon>
        <taxon>Cytophagales</taxon>
        <taxon>Cyclobacteriaceae</taxon>
        <taxon>Cyclobacterium</taxon>
    </lineage>
</organism>
<dbReference type="RefSeq" id="WP_143057710.1">
    <property type="nucleotide sequence ID" value="NZ_FNZH01000009.1"/>
</dbReference>
<gene>
    <name evidence="1" type="ORF">SAMN05192553_10921</name>
</gene>
<dbReference type="OrthoDB" id="848575at2"/>
<reference evidence="2" key="1">
    <citation type="submission" date="2016-10" db="EMBL/GenBank/DDBJ databases">
        <authorList>
            <person name="Varghese N."/>
            <person name="Submissions S."/>
        </authorList>
    </citation>
    <scope>NUCLEOTIDE SEQUENCE [LARGE SCALE GENOMIC DNA]</scope>
    <source>
        <strain evidence="2">IBRC-M 10761</strain>
    </source>
</reference>
<dbReference type="AlphaFoldDB" id="A0A1H7B8D5"/>
<dbReference type="Proteomes" id="UP000199403">
    <property type="component" value="Unassembled WGS sequence"/>
</dbReference>
<proteinExistence type="predicted"/>
<dbReference type="PROSITE" id="PS51257">
    <property type="entry name" value="PROKAR_LIPOPROTEIN"/>
    <property type="match status" value="1"/>
</dbReference>
<keyword evidence="2" id="KW-1185">Reference proteome</keyword>
<name>A0A1H7B8D5_9BACT</name>
<evidence type="ECO:0000313" key="1">
    <source>
        <dbReference type="EMBL" id="SEJ70550.1"/>
    </source>
</evidence>